<evidence type="ECO:0000256" key="1">
    <source>
        <dbReference type="SAM" id="Phobius"/>
    </source>
</evidence>
<dbReference type="EMBL" id="JARJCN010000004">
    <property type="protein sequence ID" value="KAJ7101351.1"/>
    <property type="molecule type" value="Genomic_DNA"/>
</dbReference>
<accession>A0AAD6Y0N2</accession>
<dbReference type="Proteomes" id="UP001222325">
    <property type="component" value="Unassembled WGS sequence"/>
</dbReference>
<reference evidence="2" key="1">
    <citation type="submission" date="2023-03" db="EMBL/GenBank/DDBJ databases">
        <title>Massive genome expansion in bonnet fungi (Mycena s.s.) driven by repeated elements and novel gene families across ecological guilds.</title>
        <authorList>
            <consortium name="Lawrence Berkeley National Laboratory"/>
            <person name="Harder C.B."/>
            <person name="Miyauchi S."/>
            <person name="Viragh M."/>
            <person name="Kuo A."/>
            <person name="Thoen E."/>
            <person name="Andreopoulos B."/>
            <person name="Lu D."/>
            <person name="Skrede I."/>
            <person name="Drula E."/>
            <person name="Henrissat B."/>
            <person name="Morin E."/>
            <person name="Kohler A."/>
            <person name="Barry K."/>
            <person name="LaButti K."/>
            <person name="Morin E."/>
            <person name="Salamov A."/>
            <person name="Lipzen A."/>
            <person name="Mereny Z."/>
            <person name="Hegedus B."/>
            <person name="Baldrian P."/>
            <person name="Stursova M."/>
            <person name="Weitz H."/>
            <person name="Taylor A."/>
            <person name="Grigoriev I.V."/>
            <person name="Nagy L.G."/>
            <person name="Martin F."/>
            <person name="Kauserud H."/>
        </authorList>
    </citation>
    <scope>NUCLEOTIDE SEQUENCE</scope>
    <source>
        <strain evidence="2">CBHHK173m</strain>
    </source>
</reference>
<dbReference type="AlphaFoldDB" id="A0AAD6Y0N2"/>
<keyword evidence="1" id="KW-0812">Transmembrane</keyword>
<name>A0AAD6Y0N2_9AGAR</name>
<evidence type="ECO:0000313" key="3">
    <source>
        <dbReference type="Proteomes" id="UP001222325"/>
    </source>
</evidence>
<organism evidence="2 3">
    <name type="scientific">Mycena belliarum</name>
    <dbReference type="NCBI Taxonomy" id="1033014"/>
    <lineage>
        <taxon>Eukaryota</taxon>
        <taxon>Fungi</taxon>
        <taxon>Dikarya</taxon>
        <taxon>Basidiomycota</taxon>
        <taxon>Agaricomycotina</taxon>
        <taxon>Agaricomycetes</taxon>
        <taxon>Agaricomycetidae</taxon>
        <taxon>Agaricales</taxon>
        <taxon>Marasmiineae</taxon>
        <taxon>Mycenaceae</taxon>
        <taxon>Mycena</taxon>
    </lineage>
</organism>
<sequence length="232" mass="25936">MCGSGRCRFPGSCVPSALRTPGSMPLLASGFCQAFRRTYRCSTPCPLRSWLRRSTGGATGIDTFASLAALGLCRRAFIVHTRPPASFALNVCLVVLQLVRLACRRKHLAVCTIFLLPFSLSFLFACFASLPTDNDLIYQKCCMYPGKSLPHRLDTSSFVMSLRHNPADFGLVGSCDLHIRTTDQAMPIRWLCRIFTPRLFGVYSGLYQIHRTQEVLNLLVKGDSRHPRDMRI</sequence>
<proteinExistence type="predicted"/>
<evidence type="ECO:0000313" key="2">
    <source>
        <dbReference type="EMBL" id="KAJ7101351.1"/>
    </source>
</evidence>
<keyword evidence="1" id="KW-0472">Membrane</keyword>
<comment type="caution">
    <text evidence="2">The sequence shown here is derived from an EMBL/GenBank/DDBJ whole genome shotgun (WGS) entry which is preliminary data.</text>
</comment>
<gene>
    <name evidence="2" type="ORF">B0H15DRAFT_409521</name>
</gene>
<feature type="transmembrane region" description="Helical" evidence="1">
    <location>
        <begin position="108"/>
        <end position="130"/>
    </location>
</feature>
<keyword evidence="3" id="KW-1185">Reference proteome</keyword>
<protein>
    <submittedName>
        <fullName evidence="2">Uncharacterized protein</fullName>
    </submittedName>
</protein>
<keyword evidence="1" id="KW-1133">Transmembrane helix</keyword>